<evidence type="ECO:0000313" key="2">
    <source>
        <dbReference type="Proteomes" id="UP001055439"/>
    </source>
</evidence>
<evidence type="ECO:0000313" key="1">
    <source>
        <dbReference type="EMBL" id="URE42657.1"/>
    </source>
</evidence>
<dbReference type="AlphaFoldDB" id="A0A9E7I732"/>
<dbReference type="Proteomes" id="UP001055439">
    <property type="component" value="Chromosome 9"/>
</dbReference>
<protein>
    <submittedName>
        <fullName evidence="1">Uncharacterized protein</fullName>
    </submittedName>
</protein>
<proteinExistence type="predicted"/>
<sequence>MSWQMNMPVNGAFRSDMKAAEAADIAGVANTQRVLLSCHSAQPRMGRMRQEMSLAIHHRVYFAIWPLRDRVSQSLQIPPAWNLRAYRGPRETWWWWSL</sequence>
<gene>
    <name evidence="1" type="ORF">MUK42_22514</name>
</gene>
<dbReference type="EMBL" id="CP097511">
    <property type="protein sequence ID" value="URE42657.1"/>
    <property type="molecule type" value="Genomic_DNA"/>
</dbReference>
<organism evidence="1 2">
    <name type="scientific">Musa troglodytarum</name>
    <name type="common">fe'i banana</name>
    <dbReference type="NCBI Taxonomy" id="320322"/>
    <lineage>
        <taxon>Eukaryota</taxon>
        <taxon>Viridiplantae</taxon>
        <taxon>Streptophyta</taxon>
        <taxon>Embryophyta</taxon>
        <taxon>Tracheophyta</taxon>
        <taxon>Spermatophyta</taxon>
        <taxon>Magnoliopsida</taxon>
        <taxon>Liliopsida</taxon>
        <taxon>Zingiberales</taxon>
        <taxon>Musaceae</taxon>
        <taxon>Musa</taxon>
    </lineage>
</organism>
<accession>A0A9E7I732</accession>
<reference evidence="1" key="1">
    <citation type="submission" date="2022-05" db="EMBL/GenBank/DDBJ databases">
        <title>The Musa troglodytarum L. genome provides insights into the mechanism of non-climacteric behaviour and enrichment of carotenoids.</title>
        <authorList>
            <person name="Wang J."/>
        </authorList>
    </citation>
    <scope>NUCLEOTIDE SEQUENCE</scope>
    <source>
        <tissue evidence="1">Leaf</tissue>
    </source>
</reference>
<name>A0A9E7I732_9LILI</name>
<keyword evidence="2" id="KW-1185">Reference proteome</keyword>